<evidence type="ECO:0000313" key="2">
    <source>
        <dbReference type="Proteomes" id="UP001054945"/>
    </source>
</evidence>
<sequence length="93" mass="9988">MKENDDMCENPLRHLESLSLGAFTNMMNVNNRANFNHRGTSVSSGVSYHAPGLGLGSVTTTTAPNRVESPWNGDNAIVSKFSSTTSNVKLSSE</sequence>
<gene>
    <name evidence="1" type="primary">BNC2_1</name>
    <name evidence="1" type="ORF">CEXT_252711</name>
</gene>
<organism evidence="1 2">
    <name type="scientific">Caerostris extrusa</name>
    <name type="common">Bark spider</name>
    <name type="synonym">Caerostris bankana</name>
    <dbReference type="NCBI Taxonomy" id="172846"/>
    <lineage>
        <taxon>Eukaryota</taxon>
        <taxon>Metazoa</taxon>
        <taxon>Ecdysozoa</taxon>
        <taxon>Arthropoda</taxon>
        <taxon>Chelicerata</taxon>
        <taxon>Arachnida</taxon>
        <taxon>Araneae</taxon>
        <taxon>Araneomorphae</taxon>
        <taxon>Entelegynae</taxon>
        <taxon>Araneoidea</taxon>
        <taxon>Araneidae</taxon>
        <taxon>Caerostris</taxon>
    </lineage>
</organism>
<reference evidence="1 2" key="1">
    <citation type="submission" date="2021-06" db="EMBL/GenBank/DDBJ databases">
        <title>Caerostris extrusa draft genome.</title>
        <authorList>
            <person name="Kono N."/>
            <person name="Arakawa K."/>
        </authorList>
    </citation>
    <scope>NUCLEOTIDE SEQUENCE [LARGE SCALE GENOMIC DNA]</scope>
</reference>
<evidence type="ECO:0000313" key="1">
    <source>
        <dbReference type="EMBL" id="GIX76775.1"/>
    </source>
</evidence>
<dbReference type="Proteomes" id="UP001054945">
    <property type="component" value="Unassembled WGS sequence"/>
</dbReference>
<dbReference type="EMBL" id="BPLR01020282">
    <property type="protein sequence ID" value="GIX76775.1"/>
    <property type="molecule type" value="Genomic_DNA"/>
</dbReference>
<accession>A0AAV4MYH9</accession>
<dbReference type="AlphaFoldDB" id="A0AAV4MYH9"/>
<comment type="caution">
    <text evidence="1">The sequence shown here is derived from an EMBL/GenBank/DDBJ whole genome shotgun (WGS) entry which is preliminary data.</text>
</comment>
<protein>
    <submittedName>
        <fullName evidence="1">Zinc finger protein basonuclin-2</fullName>
    </submittedName>
</protein>
<keyword evidence="2" id="KW-1185">Reference proteome</keyword>
<name>A0AAV4MYH9_CAEEX</name>
<proteinExistence type="predicted"/>